<organism evidence="1 2">
    <name type="scientific">Paenibacillus enshidis</name>
    <dbReference type="NCBI Taxonomy" id="1458439"/>
    <lineage>
        <taxon>Bacteria</taxon>
        <taxon>Bacillati</taxon>
        <taxon>Bacillota</taxon>
        <taxon>Bacilli</taxon>
        <taxon>Bacillales</taxon>
        <taxon>Paenibacillaceae</taxon>
        <taxon>Paenibacillus</taxon>
    </lineage>
</organism>
<protein>
    <submittedName>
        <fullName evidence="1">DUF6809 family protein</fullName>
    </submittedName>
</protein>
<evidence type="ECO:0000313" key="1">
    <source>
        <dbReference type="EMBL" id="MFB5269953.1"/>
    </source>
</evidence>
<dbReference type="InterPro" id="IPR049215">
    <property type="entry name" value="DUF6809"/>
</dbReference>
<dbReference type="Pfam" id="PF20648">
    <property type="entry name" value="DUF6809"/>
    <property type="match status" value="1"/>
</dbReference>
<keyword evidence="2" id="KW-1185">Reference proteome</keyword>
<reference evidence="1 2" key="1">
    <citation type="submission" date="2024-09" db="EMBL/GenBank/DDBJ databases">
        <title>Paenibacillus zeirhizospherea sp. nov., isolated from surface of the maize (Zea mays) roots in a horticulture field, Hungary.</title>
        <authorList>
            <person name="Marton D."/>
            <person name="Farkas M."/>
            <person name="Bedics A."/>
            <person name="Toth E."/>
            <person name="Tancsics A."/>
            <person name="Boka K."/>
            <person name="Maroti G."/>
            <person name="Kriszt B."/>
            <person name="Cserhati M."/>
        </authorList>
    </citation>
    <scope>NUCLEOTIDE SEQUENCE [LARGE SCALE GENOMIC DNA]</scope>
    <source>
        <strain evidence="1 2">KCTC 33519</strain>
    </source>
</reference>
<comment type="caution">
    <text evidence="1">The sequence shown here is derived from an EMBL/GenBank/DDBJ whole genome shotgun (WGS) entry which is preliminary data.</text>
</comment>
<proteinExistence type="predicted"/>
<name>A0ABV5B0F7_9BACL</name>
<dbReference type="RefSeq" id="WP_375358223.1">
    <property type="nucleotide sequence ID" value="NZ_JBHHMI010000050.1"/>
</dbReference>
<gene>
    <name evidence="1" type="ORF">ACE41H_24660</name>
</gene>
<accession>A0ABV5B0F7</accession>
<evidence type="ECO:0000313" key="2">
    <source>
        <dbReference type="Proteomes" id="UP001580346"/>
    </source>
</evidence>
<sequence length="84" mass="9594">MATFQKGRYARKESHSSDAMTFYGRNRLGDEAFRELEAYFDLCDSVNNMQVEAAFQHGFRLGANLLTVLYADGTTIIDYQVRSL</sequence>
<dbReference type="EMBL" id="JBHHMI010000050">
    <property type="protein sequence ID" value="MFB5269953.1"/>
    <property type="molecule type" value="Genomic_DNA"/>
</dbReference>
<dbReference type="Proteomes" id="UP001580346">
    <property type="component" value="Unassembled WGS sequence"/>
</dbReference>